<proteinExistence type="predicted"/>
<dbReference type="GO" id="GO:0009898">
    <property type="term" value="C:cytoplasmic side of plasma membrane"/>
    <property type="evidence" value="ECO:0007669"/>
    <property type="project" value="TreeGrafter"/>
</dbReference>
<dbReference type="Gene3D" id="3.40.309.10">
    <property type="entry name" value="Aldehyde Dehydrogenase, Chain A, domain 2"/>
    <property type="match status" value="1"/>
</dbReference>
<dbReference type="Gene3D" id="3.40.605.10">
    <property type="entry name" value="Aldehyde Dehydrogenase, Chain A, domain 1"/>
    <property type="match status" value="1"/>
</dbReference>
<dbReference type="Pfam" id="PF00171">
    <property type="entry name" value="Aldedh"/>
    <property type="match status" value="1"/>
</dbReference>
<organism evidence="4 5">
    <name type="scientific">Bacteroides pyogenes DSM 20611 = JCM 6294</name>
    <dbReference type="NCBI Taxonomy" id="1121100"/>
    <lineage>
        <taxon>Bacteria</taxon>
        <taxon>Pseudomonadati</taxon>
        <taxon>Bacteroidota</taxon>
        <taxon>Bacteroidia</taxon>
        <taxon>Bacteroidales</taxon>
        <taxon>Bacteroidaceae</taxon>
        <taxon>Bacteroides</taxon>
    </lineage>
</organism>
<dbReference type="Proteomes" id="UP000018842">
    <property type="component" value="Unassembled WGS sequence"/>
</dbReference>
<protein>
    <submittedName>
        <fullName evidence="4">Proline dehydrogenase</fullName>
    </submittedName>
</protein>
<dbReference type="InterPro" id="IPR015590">
    <property type="entry name" value="Aldehyde_DH_dom"/>
</dbReference>
<comment type="caution">
    <text evidence="4">The sequence shown here is derived from an EMBL/GenBank/DDBJ whole genome shotgun (WGS) entry which is preliminary data.</text>
</comment>
<dbReference type="GO" id="GO:0010133">
    <property type="term" value="P:L-proline catabolic process to L-glutamate"/>
    <property type="evidence" value="ECO:0007669"/>
    <property type="project" value="TreeGrafter"/>
</dbReference>
<name>W4PH07_9BACE</name>
<dbReference type="InterPro" id="IPR016163">
    <property type="entry name" value="Ald_DH_C"/>
</dbReference>
<accession>W4PH07</accession>
<dbReference type="InterPro" id="IPR016161">
    <property type="entry name" value="Ald_DH/histidinol_DH"/>
</dbReference>
<evidence type="ECO:0000313" key="5">
    <source>
        <dbReference type="Proteomes" id="UP000018842"/>
    </source>
</evidence>
<keyword evidence="2" id="KW-0520">NAD</keyword>
<dbReference type="EMBL" id="BAIR01000017">
    <property type="protein sequence ID" value="GAE19077.1"/>
    <property type="molecule type" value="Genomic_DNA"/>
</dbReference>
<dbReference type="AlphaFoldDB" id="W4PH07"/>
<dbReference type="GO" id="GO:0003842">
    <property type="term" value="F:L-glutamate gamma-semialdehyde dehydrogenase activity"/>
    <property type="evidence" value="ECO:0007669"/>
    <property type="project" value="TreeGrafter"/>
</dbReference>
<dbReference type="PANTHER" id="PTHR42862:SF1">
    <property type="entry name" value="DELTA-1-PYRROLINE-5-CARBOXYLATE DEHYDROGENASE 2, ISOFORM A-RELATED"/>
    <property type="match status" value="1"/>
</dbReference>
<sequence length="247" mass="27809">MNGLDYGLTSGLQSLDESEQKQWKNSIQAGNLYINRGITGAIVNRQPFGGMKLSAFGGGVKAGGPNYCACFVTFADKPDSATDYRESYAQAYRDEFSRTRDINKLYGEQNLFRYLPLKSMALRLFPEDRNEEAEMIALAANTCGTPLTISFDPNDDRTEALRATGCTLRKESAEEFLKAMPEYERIRTCSPNIPRSMYERAAETNLYIATAPPVKEGRVELIHYIREQSISFEYHRYGSISEVPPCE</sequence>
<keyword evidence="1" id="KW-0560">Oxidoreductase</keyword>
<dbReference type="InterPro" id="IPR016162">
    <property type="entry name" value="Ald_DH_N"/>
</dbReference>
<evidence type="ECO:0000313" key="4">
    <source>
        <dbReference type="EMBL" id="GAE19077.1"/>
    </source>
</evidence>
<dbReference type="PANTHER" id="PTHR42862">
    <property type="entry name" value="DELTA-1-PYRROLINE-5-CARBOXYLATE DEHYDROGENASE 1, ISOFORM A-RELATED"/>
    <property type="match status" value="1"/>
</dbReference>
<evidence type="ECO:0000256" key="1">
    <source>
        <dbReference type="ARBA" id="ARBA00023002"/>
    </source>
</evidence>
<reference evidence="5" key="1">
    <citation type="journal article" date="2014" name="Genome">
        <title>Draft Genome Sequences of Three Strains of Bacteroides pyogenes Isolated from a Cat and Swine.</title>
        <authorList>
            <person name="Sakamoto M."/>
            <person name="Oshima K."/>
            <person name="Suda W."/>
            <person name="Kitamura K."/>
            <person name="Iida T."/>
            <person name="Hattori M."/>
            <person name="Ohkuma M."/>
        </authorList>
    </citation>
    <scope>NUCLEOTIDE SEQUENCE [LARGE SCALE GENOMIC DNA]</scope>
    <source>
        <strain evidence="5">JCM 6294</strain>
    </source>
</reference>
<dbReference type="SUPFAM" id="SSF53720">
    <property type="entry name" value="ALDH-like"/>
    <property type="match status" value="1"/>
</dbReference>
<gene>
    <name evidence="4" type="ORF">JCM6294_2083</name>
</gene>
<evidence type="ECO:0000256" key="2">
    <source>
        <dbReference type="ARBA" id="ARBA00023027"/>
    </source>
</evidence>
<evidence type="ECO:0000259" key="3">
    <source>
        <dbReference type="Pfam" id="PF00171"/>
    </source>
</evidence>
<dbReference type="eggNOG" id="COG1012">
    <property type="taxonomic scope" value="Bacteria"/>
</dbReference>
<dbReference type="InterPro" id="IPR050485">
    <property type="entry name" value="Proline_metab_enzyme"/>
</dbReference>
<feature type="domain" description="Aldehyde dehydrogenase" evidence="3">
    <location>
        <begin position="1"/>
        <end position="69"/>
    </location>
</feature>